<dbReference type="EMBL" id="CABVQH010000006">
    <property type="protein sequence ID" value="VWC68509.1"/>
    <property type="molecule type" value="Genomic_DNA"/>
</dbReference>
<sequence>MFNECIDAFWQQKFSGDRCIDDSDDLQIAVSSALNDELGMILVPSDGRSRIVVQEKVARAAGMRLYGTLDEIIRN</sequence>
<dbReference type="Proteomes" id="UP000494260">
    <property type="component" value="Unassembled WGS sequence"/>
</dbReference>
<organism evidence="1 2">
    <name type="scientific">Burkholderia lata (strain ATCC 17760 / DSM 23089 / LMG 22485 / NCIMB 9086 / R18194 / 383)</name>
    <dbReference type="NCBI Taxonomy" id="482957"/>
    <lineage>
        <taxon>Bacteria</taxon>
        <taxon>Pseudomonadati</taxon>
        <taxon>Pseudomonadota</taxon>
        <taxon>Betaproteobacteria</taxon>
        <taxon>Burkholderiales</taxon>
        <taxon>Burkholderiaceae</taxon>
        <taxon>Burkholderia</taxon>
        <taxon>Burkholderia cepacia complex</taxon>
    </lineage>
</organism>
<proteinExistence type="predicted"/>
<dbReference type="AlphaFoldDB" id="A0A6P2UFH2"/>
<name>A0A6P2UFH2_BURL3</name>
<evidence type="ECO:0000313" key="1">
    <source>
        <dbReference type="EMBL" id="VWC68509.1"/>
    </source>
</evidence>
<gene>
    <name evidence="1" type="ORF">BLA18109_02309</name>
</gene>
<accession>A0A6P2UFH2</accession>
<protein>
    <submittedName>
        <fullName evidence="1">Uncharacterized protein</fullName>
    </submittedName>
</protein>
<evidence type="ECO:0000313" key="2">
    <source>
        <dbReference type="Proteomes" id="UP000494260"/>
    </source>
</evidence>
<reference evidence="1 2" key="1">
    <citation type="submission" date="2019-09" db="EMBL/GenBank/DDBJ databases">
        <authorList>
            <person name="Depoorter E."/>
        </authorList>
    </citation>
    <scope>NUCLEOTIDE SEQUENCE [LARGE SCALE GENOMIC DNA]</scope>
    <source>
        <strain evidence="1">R-18109</strain>
    </source>
</reference>